<name>A0ABX1F8U3_9PROT</name>
<feature type="domain" description="Resolvase/invertase-type recombinase catalytic" evidence="1">
    <location>
        <begin position="3"/>
        <end position="152"/>
    </location>
</feature>
<dbReference type="SUPFAM" id="SSF53041">
    <property type="entry name" value="Resolvase-like"/>
    <property type="match status" value="1"/>
</dbReference>
<dbReference type="PANTHER" id="PTHR30461">
    <property type="entry name" value="DNA-INVERTASE FROM LAMBDOID PROPHAGE"/>
    <property type="match status" value="1"/>
</dbReference>
<protein>
    <submittedName>
        <fullName evidence="3">Recombinase family protein</fullName>
    </submittedName>
</protein>
<evidence type="ECO:0000313" key="4">
    <source>
        <dbReference type="Proteomes" id="UP000765160"/>
    </source>
</evidence>
<gene>
    <name evidence="3" type="ORF">HB662_28020</name>
</gene>
<dbReference type="Pfam" id="PF07508">
    <property type="entry name" value="Recombinase"/>
    <property type="match status" value="1"/>
</dbReference>
<dbReference type="CDD" id="cd00338">
    <property type="entry name" value="Ser_Recombinase"/>
    <property type="match status" value="1"/>
</dbReference>
<keyword evidence="4" id="KW-1185">Reference proteome</keyword>
<organism evidence="3 4">
    <name type="scientific">Falsiroseomonas frigidaquae</name>
    <dbReference type="NCBI Taxonomy" id="487318"/>
    <lineage>
        <taxon>Bacteria</taxon>
        <taxon>Pseudomonadati</taxon>
        <taxon>Pseudomonadota</taxon>
        <taxon>Alphaproteobacteria</taxon>
        <taxon>Acetobacterales</taxon>
        <taxon>Roseomonadaceae</taxon>
        <taxon>Falsiroseomonas</taxon>
    </lineage>
</organism>
<dbReference type="PROSITE" id="PS51736">
    <property type="entry name" value="RECOMBINASES_3"/>
    <property type="match status" value="1"/>
</dbReference>
<comment type="caution">
    <text evidence="3">The sequence shown here is derived from an EMBL/GenBank/DDBJ whole genome shotgun (WGS) entry which is preliminary data.</text>
</comment>
<dbReference type="InterPro" id="IPR036162">
    <property type="entry name" value="Resolvase-like_N_sf"/>
</dbReference>
<dbReference type="EMBL" id="JAAVTX010000011">
    <property type="protein sequence ID" value="NKE48646.1"/>
    <property type="molecule type" value="Genomic_DNA"/>
</dbReference>
<dbReference type="Gene3D" id="3.90.1750.20">
    <property type="entry name" value="Putative Large Serine Recombinase, Chain B, Domain 2"/>
    <property type="match status" value="1"/>
</dbReference>
<dbReference type="Pfam" id="PF00239">
    <property type="entry name" value="Resolvase"/>
    <property type="match status" value="1"/>
</dbReference>
<dbReference type="InterPro" id="IPR025827">
    <property type="entry name" value="Zn_ribbon_recom_dom"/>
</dbReference>
<dbReference type="PANTHER" id="PTHR30461:SF23">
    <property type="entry name" value="DNA RECOMBINASE-RELATED"/>
    <property type="match status" value="1"/>
</dbReference>
<dbReference type="RefSeq" id="WP_168055252.1">
    <property type="nucleotide sequence ID" value="NZ_JAATJR010000011.1"/>
</dbReference>
<evidence type="ECO:0000313" key="3">
    <source>
        <dbReference type="EMBL" id="NKE48646.1"/>
    </source>
</evidence>
<sequence>MPRVAIYARYSSDNQSEASIEDQVRICRQRAEKEGWAVVGIHTDYAISGSSLILRPGVQTLIQEALAGRVDIVLAESLDRLSRDQEDIAGVYKRMCFAGVTMFTLSEGQISELHIGLKGTMSALFLKDLADKTRRGLRGRVEKGMSGGGRCFGYDVVKRIGEDGDYARGERAINEAEAEIVRGIFADYVRGISPKAIAAALNKAGVKAPSGGEWGASTIYGNRERGTGILNNELYIGQLVWNRLRYIKDPDSGRRVSRPNADAEIVRKPVPELRIIGQDLWDRVKAMQGELNKKEKPLWTKNRPKNLLSGLTRCGCCGGGYTTIAAEKLGCAAARNKGTCDNRQLMRREELEAMVLGALREHLMDEELCAEFCTVYTARINQLRKQHNASIVGYRAEQVKLERERQQIIKSITDGVPTELIRDKAIALQRRREELELLLSEAKEAPVLFHPNMAGRYQKEVQSLIASMSDAATRAEAGTILRSLIDKIILTPRKGGKGLTVDLVGDLAGILSIATKSGRLAVESELSKLQPVNEAELIDSAEHGSDDLAVLASMAVVAGNRLLQESDSEITPAMAMVAGERSVHESKAAQARRNIRETWAAIAVDAGTGFEPVTFRL</sequence>
<evidence type="ECO:0000259" key="1">
    <source>
        <dbReference type="PROSITE" id="PS51736"/>
    </source>
</evidence>
<dbReference type="InterPro" id="IPR050639">
    <property type="entry name" value="SSR_resolvase"/>
</dbReference>
<dbReference type="InterPro" id="IPR006119">
    <property type="entry name" value="Resolv_N"/>
</dbReference>
<dbReference type="Proteomes" id="UP000765160">
    <property type="component" value="Unassembled WGS sequence"/>
</dbReference>
<dbReference type="InterPro" id="IPR011109">
    <property type="entry name" value="DNA_bind_recombinase_dom"/>
</dbReference>
<accession>A0ABX1F8U3</accession>
<proteinExistence type="predicted"/>
<feature type="domain" description="Recombinase" evidence="2">
    <location>
        <begin position="151"/>
        <end position="294"/>
    </location>
</feature>
<dbReference type="Gene3D" id="3.40.50.1390">
    <property type="entry name" value="Resolvase, N-terminal catalytic domain"/>
    <property type="match status" value="1"/>
</dbReference>
<reference evidence="3 4" key="1">
    <citation type="submission" date="2020-03" db="EMBL/GenBank/DDBJ databases">
        <title>Roseomonas selenitidurans sp. nov. isolated from soil.</title>
        <authorList>
            <person name="Liu H."/>
        </authorList>
    </citation>
    <scope>NUCLEOTIDE SEQUENCE [LARGE SCALE GENOMIC DNA]</scope>
    <source>
        <strain evidence="3 4">JCM 15073</strain>
    </source>
</reference>
<dbReference type="InterPro" id="IPR038109">
    <property type="entry name" value="DNA_bind_recomb_sf"/>
</dbReference>
<evidence type="ECO:0000259" key="2">
    <source>
        <dbReference type="PROSITE" id="PS51737"/>
    </source>
</evidence>
<dbReference type="PROSITE" id="PS51737">
    <property type="entry name" value="RECOMBINASE_DNA_BIND"/>
    <property type="match status" value="1"/>
</dbReference>
<dbReference type="SMART" id="SM00857">
    <property type="entry name" value="Resolvase"/>
    <property type="match status" value="1"/>
</dbReference>
<dbReference type="Pfam" id="PF13408">
    <property type="entry name" value="Zn_ribbon_recom"/>
    <property type="match status" value="1"/>
</dbReference>